<dbReference type="PANTHER" id="PTHR14614">
    <property type="entry name" value="HEPATOCELLULAR CARCINOMA-ASSOCIATED ANTIGEN"/>
    <property type="match status" value="1"/>
</dbReference>
<organism evidence="1 2">
    <name type="scientific">Stephanodiscus triporus</name>
    <dbReference type="NCBI Taxonomy" id="2934178"/>
    <lineage>
        <taxon>Eukaryota</taxon>
        <taxon>Sar</taxon>
        <taxon>Stramenopiles</taxon>
        <taxon>Ochrophyta</taxon>
        <taxon>Bacillariophyta</taxon>
        <taxon>Coscinodiscophyceae</taxon>
        <taxon>Thalassiosirophycidae</taxon>
        <taxon>Stephanodiscales</taxon>
        <taxon>Stephanodiscaceae</taxon>
        <taxon>Stephanodiscus</taxon>
    </lineage>
</organism>
<sequence length="296" mass="33180">MVHSKFTPDPLCYVPINSKLKCEEEWTPVYGTDESDDDDFHHCSPITFHITLPTRHHYVKLSFNCQDKSSGVLLPSEPVALPSADNADNENMSDPFFFEKGFYLEAKTGFQPWPGTRLMIEAFTCMKNKRMEYWQTRLASKDLTILEVGAGVGIVGACLAAVGGNVLLTDLQVLVEHSIGPNLKRNEHRVNKDNARGKHLDFFIGSHECSHIEDGWAQAAVLDWYEPIAEQLPHTTSSAFDVIVANMMGVFIGMEELLERIVQRGWGVECVAWRTIAVEGDGEQNLHLFEITPAKS</sequence>
<dbReference type="InterPro" id="IPR019410">
    <property type="entry name" value="Methyltransf_16"/>
</dbReference>
<dbReference type="SUPFAM" id="SSF53335">
    <property type="entry name" value="S-adenosyl-L-methionine-dependent methyltransferases"/>
    <property type="match status" value="1"/>
</dbReference>
<dbReference type="Gene3D" id="3.40.50.150">
    <property type="entry name" value="Vaccinia Virus protein VP39"/>
    <property type="match status" value="1"/>
</dbReference>
<keyword evidence="2" id="KW-1185">Reference proteome</keyword>
<dbReference type="Pfam" id="PF10294">
    <property type="entry name" value="Methyltransf_16"/>
    <property type="match status" value="1"/>
</dbReference>
<dbReference type="EMBL" id="JALLAZ020000423">
    <property type="protein sequence ID" value="KAL3795481.1"/>
    <property type="molecule type" value="Genomic_DNA"/>
</dbReference>
<accession>A0ABD3Q7G3</accession>
<evidence type="ECO:0000313" key="2">
    <source>
        <dbReference type="Proteomes" id="UP001530315"/>
    </source>
</evidence>
<evidence type="ECO:0000313" key="1">
    <source>
        <dbReference type="EMBL" id="KAL3795481.1"/>
    </source>
</evidence>
<dbReference type="AlphaFoldDB" id="A0ABD3Q7G3"/>
<protein>
    <submittedName>
        <fullName evidence="1">Uncharacterized protein</fullName>
    </submittedName>
</protein>
<gene>
    <name evidence="1" type="ORF">ACHAW5_007228</name>
</gene>
<reference evidence="1 2" key="1">
    <citation type="submission" date="2024-10" db="EMBL/GenBank/DDBJ databases">
        <title>Updated reference genomes for cyclostephanoid diatoms.</title>
        <authorList>
            <person name="Roberts W.R."/>
            <person name="Alverson A.J."/>
        </authorList>
    </citation>
    <scope>NUCLEOTIDE SEQUENCE [LARGE SCALE GENOMIC DNA]</scope>
    <source>
        <strain evidence="1 2">AJA276-08</strain>
    </source>
</reference>
<comment type="caution">
    <text evidence="1">The sequence shown here is derived from an EMBL/GenBank/DDBJ whole genome shotgun (WGS) entry which is preliminary data.</text>
</comment>
<name>A0ABD3Q7G3_9STRA</name>
<proteinExistence type="predicted"/>
<dbReference type="InterPro" id="IPR029063">
    <property type="entry name" value="SAM-dependent_MTases_sf"/>
</dbReference>
<dbReference type="Proteomes" id="UP001530315">
    <property type="component" value="Unassembled WGS sequence"/>
</dbReference>
<dbReference type="PANTHER" id="PTHR14614:SF97">
    <property type="entry name" value="S-ADENOSYL-L-METHIONINE-DEPENDENT METHYLTRANSFERASES SUPERFAMILY PROTEIN"/>
    <property type="match status" value="1"/>
</dbReference>